<reference evidence="1" key="1">
    <citation type="submission" date="2009-06" db="EMBL/GenBank/DDBJ databases">
        <title>Complete sequence of chromosome of Geopacillus sp. WCH70.</title>
        <authorList>
            <consortium name="US DOE Joint Genome Institute"/>
            <person name="Lucas S."/>
            <person name="Copeland A."/>
            <person name="Lapidus A."/>
            <person name="Glavina del Rio T."/>
            <person name="Dalin E."/>
            <person name="Tice H."/>
            <person name="Bruce D."/>
            <person name="Goodwin L."/>
            <person name="Pitluck S."/>
            <person name="Chertkov O."/>
            <person name="Brettin T."/>
            <person name="Detter J.C."/>
            <person name="Han C."/>
            <person name="Larimer F."/>
            <person name="Land M."/>
            <person name="Hauser L."/>
            <person name="Kyrpides N."/>
            <person name="Mikhailova N."/>
            <person name="Brumm P."/>
            <person name="Mead D.A."/>
            <person name="Richardson P."/>
        </authorList>
    </citation>
    <scope>NUCLEOTIDE SEQUENCE [LARGE SCALE GENOMIC DNA]</scope>
    <source>
        <strain evidence="1">WCH70</strain>
    </source>
</reference>
<proteinExistence type="predicted"/>
<sequence length="178" mass="21479">MDWIAWRIYSGRFNEKASDFLHAEEIKLLISNMLIEVIETYIPHKWVDTVEPFMNRYNGRISCDYSGEVKEMTQEEFKEILLTLGKSEMPLFYLPLLDELLSNIYIDQGVPTYVSNYGKHWASYKDLLEEKFREWKHANFELYDEDGNELNEELEEKLDEIFYEFSENTSHEIYHKKY</sequence>
<dbReference type="HOGENOM" id="CLU_1508543_0_0_9"/>
<name>C5DA53_GEOSW</name>
<evidence type="ECO:0000313" key="1">
    <source>
        <dbReference type="EMBL" id="ACS24167.1"/>
    </source>
</evidence>
<dbReference type="eggNOG" id="ENOG5031FRM">
    <property type="taxonomic scope" value="Bacteria"/>
</dbReference>
<dbReference type="EMBL" id="CP001638">
    <property type="protein sequence ID" value="ACS24167.1"/>
    <property type="molecule type" value="Genomic_DNA"/>
</dbReference>
<gene>
    <name evidence="1" type="ordered locus">GWCH70_1322</name>
</gene>
<accession>C5DA53</accession>
<dbReference type="KEGG" id="gwc:GWCH70_1322"/>
<organism evidence="1">
    <name type="scientific">Geobacillus sp. (strain WCH70)</name>
    <dbReference type="NCBI Taxonomy" id="471223"/>
    <lineage>
        <taxon>Bacteria</taxon>
        <taxon>Bacillati</taxon>
        <taxon>Bacillota</taxon>
        <taxon>Bacilli</taxon>
        <taxon>Bacillales</taxon>
        <taxon>Anoxybacillaceae</taxon>
        <taxon>Geobacillus</taxon>
    </lineage>
</organism>
<dbReference type="AlphaFoldDB" id="C5DA53"/>
<protein>
    <submittedName>
        <fullName evidence="1">Uncharacterized protein</fullName>
    </submittedName>
</protein>